<evidence type="ECO:0000256" key="8">
    <source>
        <dbReference type="ARBA" id="ARBA00023065"/>
    </source>
</evidence>
<evidence type="ECO:0000256" key="4">
    <source>
        <dbReference type="ARBA" id="ARBA00022496"/>
    </source>
</evidence>
<keyword evidence="8" id="KW-0406">Ion transport</keyword>
<dbReference type="PROSITE" id="PS00211">
    <property type="entry name" value="ABC_TRANSPORTER_1"/>
    <property type="match status" value="1"/>
</dbReference>
<dbReference type="Gene3D" id="3.40.50.300">
    <property type="entry name" value="P-loop containing nucleotide triphosphate hydrolases"/>
    <property type="match status" value="1"/>
</dbReference>
<dbReference type="InterPro" id="IPR003593">
    <property type="entry name" value="AAA+_ATPase"/>
</dbReference>
<proteinExistence type="inferred from homology"/>
<evidence type="ECO:0000313" key="11">
    <source>
        <dbReference type="EMBL" id="WFE87622.1"/>
    </source>
</evidence>
<name>A0ABY8EX74_9HYPH</name>
<keyword evidence="2" id="KW-0813">Transport</keyword>
<evidence type="ECO:0000256" key="7">
    <source>
        <dbReference type="ARBA" id="ARBA00023004"/>
    </source>
</evidence>
<evidence type="ECO:0000256" key="9">
    <source>
        <dbReference type="ARBA" id="ARBA00023136"/>
    </source>
</evidence>
<keyword evidence="6 11" id="KW-0067">ATP-binding</keyword>
<accession>A0ABY8EX74</accession>
<dbReference type="SMART" id="SM00382">
    <property type="entry name" value="AAA"/>
    <property type="match status" value="1"/>
</dbReference>
<dbReference type="InterPro" id="IPR027417">
    <property type="entry name" value="P-loop_NTPase"/>
</dbReference>
<reference evidence="11 12" key="1">
    <citation type="submission" date="2023-03" db="EMBL/GenBank/DDBJ databases">
        <title>Roseibium porphyridii sp. nov. and Roseibium rhodosorbium sp. nov. isolated from marine algae, Porphyridium cruentum and Rhodosorus marinus, respectively.</title>
        <authorList>
            <person name="Lee M.W."/>
            <person name="Choi B.J."/>
            <person name="Lee J.K."/>
            <person name="Choi D.G."/>
            <person name="Baek J.H."/>
            <person name="Bayburt H."/>
            <person name="Kim J.M."/>
            <person name="Han D.M."/>
            <person name="Kim K.H."/>
            <person name="Jeon C.O."/>
        </authorList>
    </citation>
    <scope>NUCLEOTIDE SEQUENCE [LARGE SCALE GENOMIC DNA]</scope>
    <source>
        <strain evidence="11 12">KMA01</strain>
    </source>
</reference>
<evidence type="ECO:0000256" key="1">
    <source>
        <dbReference type="ARBA" id="ARBA00005417"/>
    </source>
</evidence>
<dbReference type="InterPro" id="IPR008995">
    <property type="entry name" value="Mo/tungstate-bd_C_term_dom"/>
</dbReference>
<evidence type="ECO:0000256" key="6">
    <source>
        <dbReference type="ARBA" id="ARBA00022840"/>
    </source>
</evidence>
<evidence type="ECO:0000313" key="12">
    <source>
        <dbReference type="Proteomes" id="UP001209803"/>
    </source>
</evidence>
<dbReference type="SUPFAM" id="SSF50331">
    <property type="entry name" value="MOP-like"/>
    <property type="match status" value="1"/>
</dbReference>
<dbReference type="PANTHER" id="PTHR42781:SF4">
    <property type="entry name" value="SPERMIDINE_PUTRESCINE IMPORT ATP-BINDING PROTEIN POTA"/>
    <property type="match status" value="1"/>
</dbReference>
<dbReference type="InterPro" id="IPR015853">
    <property type="entry name" value="ABC_transpr_FbpC"/>
</dbReference>
<dbReference type="SUPFAM" id="SSF52540">
    <property type="entry name" value="P-loop containing nucleoside triphosphate hydrolases"/>
    <property type="match status" value="1"/>
</dbReference>
<keyword evidence="5" id="KW-0547">Nucleotide-binding</keyword>
<sequence length="377" mass="40644">MSRQDPTLFENGRPRNWGAPGTAGATIAAGLVFENVSHDYDGVVSVRDMNLSIAPGEILCLLGHSGCGKTTLMRIAAGVERQSRGKVLINGHEIAGDTAFLPPEKRGVGLMFQDYALFPHMSILANVMFGLTQLPKSEAKTAALSALGRVGLADYAEDYPHALSGGEQQRVALARALVPRPGILLMDEPFSGLDKRLRDSVRDETLAVIRETRATCIIVTHDPEEAMRMGDKIALMRQGRLIQHGTAAELYNSPADLFSARFFSELNQLQGRVTSSGVETPLGVLPSEELETGQQVDVCVRPQGVILNTAGLCGVPGRIRSKRFVGEVDLLSVVVEGIDQPLQARVRAGSKWEMGMDVAVTTDPKDVLVFPRPAPQV</sequence>
<dbReference type="InterPro" id="IPR003439">
    <property type="entry name" value="ABC_transporter-like_ATP-bd"/>
</dbReference>
<dbReference type="PANTHER" id="PTHR42781">
    <property type="entry name" value="SPERMIDINE/PUTRESCINE IMPORT ATP-BINDING PROTEIN POTA"/>
    <property type="match status" value="1"/>
</dbReference>
<dbReference type="CDD" id="cd03259">
    <property type="entry name" value="ABC_Carb_Solutes_like"/>
    <property type="match status" value="1"/>
</dbReference>
<comment type="similarity">
    <text evidence="1">Belongs to the ABC transporter superfamily.</text>
</comment>
<dbReference type="Pfam" id="PF00005">
    <property type="entry name" value="ABC_tran"/>
    <property type="match status" value="1"/>
</dbReference>
<dbReference type="EMBL" id="CP120863">
    <property type="protein sequence ID" value="WFE87622.1"/>
    <property type="molecule type" value="Genomic_DNA"/>
</dbReference>
<keyword evidence="3" id="KW-1003">Cell membrane</keyword>
<keyword evidence="9" id="KW-0472">Membrane</keyword>
<evidence type="ECO:0000256" key="3">
    <source>
        <dbReference type="ARBA" id="ARBA00022475"/>
    </source>
</evidence>
<dbReference type="PROSITE" id="PS50893">
    <property type="entry name" value="ABC_TRANSPORTER_2"/>
    <property type="match status" value="1"/>
</dbReference>
<dbReference type="RefSeq" id="WP_265681633.1">
    <property type="nucleotide sequence ID" value="NZ_CP120863.1"/>
</dbReference>
<organism evidence="11 12">
    <name type="scientific">Roseibium porphyridii</name>
    <dbReference type="NCBI Taxonomy" id="2866279"/>
    <lineage>
        <taxon>Bacteria</taxon>
        <taxon>Pseudomonadati</taxon>
        <taxon>Pseudomonadota</taxon>
        <taxon>Alphaproteobacteria</taxon>
        <taxon>Hyphomicrobiales</taxon>
        <taxon>Stappiaceae</taxon>
        <taxon>Roseibium</taxon>
    </lineage>
</organism>
<dbReference type="InterPro" id="IPR050093">
    <property type="entry name" value="ABC_SmlMolc_Importer"/>
</dbReference>
<feature type="domain" description="ABC transporter" evidence="10">
    <location>
        <begin position="31"/>
        <end position="263"/>
    </location>
</feature>
<dbReference type="GO" id="GO:0005524">
    <property type="term" value="F:ATP binding"/>
    <property type="evidence" value="ECO:0007669"/>
    <property type="project" value="UniProtKB-KW"/>
</dbReference>
<keyword evidence="12" id="KW-1185">Reference proteome</keyword>
<dbReference type="Proteomes" id="UP001209803">
    <property type="component" value="Chromosome"/>
</dbReference>
<keyword evidence="4" id="KW-0410">Iron transport</keyword>
<gene>
    <name evidence="11" type="ORF">K1718_15775</name>
</gene>
<evidence type="ECO:0000256" key="5">
    <source>
        <dbReference type="ARBA" id="ARBA00022741"/>
    </source>
</evidence>
<evidence type="ECO:0000259" key="10">
    <source>
        <dbReference type="PROSITE" id="PS50893"/>
    </source>
</evidence>
<evidence type="ECO:0000256" key="2">
    <source>
        <dbReference type="ARBA" id="ARBA00022448"/>
    </source>
</evidence>
<dbReference type="InterPro" id="IPR017871">
    <property type="entry name" value="ABC_transporter-like_CS"/>
</dbReference>
<protein>
    <submittedName>
        <fullName evidence="11">ABC transporter ATP-binding protein</fullName>
    </submittedName>
</protein>
<keyword evidence="7" id="KW-0408">Iron</keyword>